<dbReference type="InterPro" id="IPR036255">
    <property type="entry name" value="YgfB-like_sf"/>
</dbReference>
<dbReference type="AlphaFoldDB" id="A0A1Y6BWF9"/>
<dbReference type="EMBL" id="FXAG01000010">
    <property type="protein sequence ID" value="SMF24591.1"/>
    <property type="molecule type" value="Genomic_DNA"/>
</dbReference>
<dbReference type="Proteomes" id="UP000192920">
    <property type="component" value="Unassembled WGS sequence"/>
</dbReference>
<keyword evidence="3" id="KW-1185">Reference proteome</keyword>
<evidence type="ECO:0000256" key="1">
    <source>
        <dbReference type="SAM" id="MobiDB-lite"/>
    </source>
</evidence>
<dbReference type="InterPro" id="IPR011978">
    <property type="entry name" value="YgfB-like"/>
</dbReference>
<protein>
    <recommendedName>
        <fullName evidence="4">YecA family protein</fullName>
    </recommendedName>
</protein>
<evidence type="ECO:0000313" key="2">
    <source>
        <dbReference type="EMBL" id="SMF24591.1"/>
    </source>
</evidence>
<feature type="compositionally biased region" description="Basic residues" evidence="1">
    <location>
        <begin position="218"/>
        <end position="229"/>
    </location>
</feature>
<sequence length="229" mass="25613">MSHKPLTDRDYQNLATTLARFRAQHCMSLEQLDGFFAALLCGPEPIKPSEVLPLILGDAFDDETAFSSQKALEQFVSLLMGHWLDIADTLHSGREFHPWLEPDEHGVVHGNDWAQGFTAGMELMNEDWGLLFEDEEQAEALVPIMALAFEHHPDPDMRPYVDNADAGQREAWLAGISPAVEAIYRFFAAMRRQMEQESAAAEQDETAKPAVQTPRPVRPGKKSKGGGRR</sequence>
<dbReference type="SUPFAM" id="SSF101327">
    <property type="entry name" value="YgfB-like"/>
    <property type="match status" value="1"/>
</dbReference>
<evidence type="ECO:0000313" key="3">
    <source>
        <dbReference type="Proteomes" id="UP000192920"/>
    </source>
</evidence>
<feature type="region of interest" description="Disordered" evidence="1">
    <location>
        <begin position="194"/>
        <end position="229"/>
    </location>
</feature>
<reference evidence="3" key="1">
    <citation type="submission" date="2017-04" db="EMBL/GenBank/DDBJ databases">
        <authorList>
            <person name="Varghese N."/>
            <person name="Submissions S."/>
        </authorList>
    </citation>
    <scope>NUCLEOTIDE SEQUENCE [LARGE SCALE GENOMIC DNA]</scope>
    <source>
        <strain evidence="3">DSM 22618</strain>
    </source>
</reference>
<evidence type="ECO:0008006" key="4">
    <source>
        <dbReference type="Google" id="ProtNLM"/>
    </source>
</evidence>
<name>A0A1Y6BWF9_9NEIS</name>
<proteinExistence type="predicted"/>
<dbReference type="RefSeq" id="WP_085276357.1">
    <property type="nucleotide sequence ID" value="NZ_FXAG01000010.1"/>
</dbReference>
<organism evidence="2 3">
    <name type="scientific">Pseudogulbenkiania subflava DSM 22618</name>
    <dbReference type="NCBI Taxonomy" id="1123014"/>
    <lineage>
        <taxon>Bacteria</taxon>
        <taxon>Pseudomonadati</taxon>
        <taxon>Pseudomonadota</taxon>
        <taxon>Betaproteobacteria</taxon>
        <taxon>Neisseriales</taxon>
        <taxon>Chromobacteriaceae</taxon>
        <taxon>Pseudogulbenkiania</taxon>
    </lineage>
</organism>
<dbReference type="STRING" id="1123014.SAMN02745746_02096"/>
<dbReference type="Pfam" id="PF03695">
    <property type="entry name" value="UPF0149"/>
    <property type="match status" value="1"/>
</dbReference>
<dbReference type="NCBIfam" id="TIGR02292">
    <property type="entry name" value="ygfB_yecA"/>
    <property type="match status" value="1"/>
</dbReference>
<gene>
    <name evidence="2" type="ORF">SAMN02745746_02096</name>
</gene>
<dbReference type="Gene3D" id="1.20.120.740">
    <property type="entry name" value="YgfB uncharacterised protein family UPF0149, PF03695"/>
    <property type="match status" value="1"/>
</dbReference>
<accession>A0A1Y6BWF9</accession>